<organism evidence="2 3">
    <name type="scientific">Tissierella carlieri</name>
    <dbReference type="NCBI Taxonomy" id="689904"/>
    <lineage>
        <taxon>Bacteria</taxon>
        <taxon>Bacillati</taxon>
        <taxon>Bacillota</taxon>
        <taxon>Tissierellia</taxon>
        <taxon>Tissierellales</taxon>
        <taxon>Tissierellaceae</taxon>
        <taxon>Tissierella</taxon>
    </lineage>
</organism>
<reference evidence="2 3" key="1">
    <citation type="submission" date="2022-06" db="EMBL/GenBank/DDBJ databases">
        <title>Isolation of gut microbiota from human fecal samples.</title>
        <authorList>
            <person name="Pamer E.G."/>
            <person name="Barat B."/>
            <person name="Waligurski E."/>
            <person name="Medina S."/>
            <person name="Paddock L."/>
            <person name="Mostad J."/>
        </authorList>
    </citation>
    <scope>NUCLEOTIDE SEQUENCE [LARGE SCALE GENOMIC DNA]</scope>
    <source>
        <strain evidence="2 3">DFI.7.95</strain>
    </source>
</reference>
<protein>
    <submittedName>
        <fullName evidence="2">Glycosyl hydrolase family 18 protein</fullName>
    </submittedName>
</protein>
<evidence type="ECO:0000259" key="1">
    <source>
        <dbReference type="PROSITE" id="PS51910"/>
    </source>
</evidence>
<dbReference type="PANTHER" id="PTHR46066">
    <property type="entry name" value="CHITINASE DOMAIN-CONTAINING PROTEIN 1 FAMILY MEMBER"/>
    <property type="match status" value="1"/>
</dbReference>
<feature type="domain" description="GH18" evidence="1">
    <location>
        <begin position="245"/>
        <end position="553"/>
    </location>
</feature>
<dbReference type="PANTHER" id="PTHR46066:SF2">
    <property type="entry name" value="CHITINASE DOMAIN-CONTAINING PROTEIN 1"/>
    <property type="match status" value="1"/>
</dbReference>
<evidence type="ECO:0000313" key="2">
    <source>
        <dbReference type="EMBL" id="MCQ4921913.1"/>
    </source>
</evidence>
<dbReference type="Pfam" id="PF00704">
    <property type="entry name" value="Glyco_hydro_18"/>
    <property type="match status" value="1"/>
</dbReference>
<sequence length="553" mass="64092">MKKNVLILLLILILGGSIGGFIYYEQYISPSRKVIAYSDDLYLIVEDQEVDSEDAVLFYEDILYISFPTIEYFVDNDIFYDDSEETLIITDKEKVLRYKLDDTTASVNNKEFLITNVIRKFNEKIYIPIDIILKNYSIDISYFEETNAVVLDYGDIIYLKGEVIGEDAVIRSNLDIRSPIVAKDINAGMILNVYAEYESWYKVRTIDGIPGFIEKKYLKINYTKDLFKVEKSIEEDTQGIGREIINLTWDYTYRKIQNAEGIDEIPGINIISPTWFSITDNNGNILDKGNIEYVKKYNELGYEIWPLINNNFDPDLTHELLSKSSMREKLIVDILNLYGEYGFQGINIDFENVHLKTKDFLTQFLRELYPVFKEAGMSVSMDVTGMSTSENWSLCFDRKRLSEAVDYMILMAYDQHWASSPIAGSVAEYPWVEKSILGVLEYIPNDKLILGVPFYTRLWIEKEGKLSSQALSMETANKFILENNINLIWDNNSLQYYGEIEKDNIIYKIWLEDAKSLDKKASLIHKYELAGIASWRKGFETANVWDSLDRALN</sequence>
<dbReference type="SMART" id="SM00636">
    <property type="entry name" value="Glyco_18"/>
    <property type="match status" value="1"/>
</dbReference>
<dbReference type="Proteomes" id="UP001524478">
    <property type="component" value="Unassembled WGS sequence"/>
</dbReference>
<dbReference type="InterPro" id="IPR011583">
    <property type="entry name" value="Chitinase_II/V-like_cat"/>
</dbReference>
<dbReference type="InterPro" id="IPR001223">
    <property type="entry name" value="Glyco_hydro18_cat"/>
</dbReference>
<name>A0ABT1S616_9FIRM</name>
<comment type="caution">
    <text evidence="2">The sequence shown here is derived from an EMBL/GenBank/DDBJ whole genome shotgun (WGS) entry which is preliminary data.</text>
</comment>
<proteinExistence type="predicted"/>
<evidence type="ECO:0000313" key="3">
    <source>
        <dbReference type="Proteomes" id="UP001524478"/>
    </source>
</evidence>
<dbReference type="InterPro" id="IPR012854">
    <property type="entry name" value="Cu_amine_oxidase-like_N"/>
</dbReference>
<keyword evidence="3" id="KW-1185">Reference proteome</keyword>
<dbReference type="EMBL" id="JANGAC010000001">
    <property type="protein sequence ID" value="MCQ4921913.1"/>
    <property type="molecule type" value="Genomic_DNA"/>
</dbReference>
<keyword evidence="2" id="KW-0378">Hydrolase</keyword>
<dbReference type="PROSITE" id="PS51910">
    <property type="entry name" value="GH18_2"/>
    <property type="match status" value="1"/>
</dbReference>
<dbReference type="GO" id="GO:0016787">
    <property type="term" value="F:hydrolase activity"/>
    <property type="evidence" value="ECO:0007669"/>
    <property type="project" value="UniProtKB-KW"/>
</dbReference>
<accession>A0ABT1S616</accession>
<dbReference type="Pfam" id="PF07833">
    <property type="entry name" value="Cu_amine_oxidN1"/>
    <property type="match status" value="1"/>
</dbReference>
<gene>
    <name evidence="2" type="ORF">NE686_02335</name>
</gene>
<dbReference type="RefSeq" id="WP_216562241.1">
    <property type="nucleotide sequence ID" value="NZ_JAHLOH010000053.1"/>
</dbReference>